<dbReference type="RefSeq" id="WP_188470051.1">
    <property type="nucleotide sequence ID" value="NZ_BMFZ01000001.1"/>
</dbReference>
<protein>
    <submittedName>
        <fullName evidence="1">Topology modulation protein</fullName>
    </submittedName>
</protein>
<reference evidence="2" key="1">
    <citation type="journal article" date="2019" name="Int. J. Syst. Evol. Microbiol.">
        <title>The Global Catalogue of Microorganisms (GCM) 10K type strain sequencing project: providing services to taxonomists for standard genome sequencing and annotation.</title>
        <authorList>
            <consortium name="The Broad Institute Genomics Platform"/>
            <consortium name="The Broad Institute Genome Sequencing Center for Infectious Disease"/>
            <person name="Wu L."/>
            <person name="Ma J."/>
        </authorList>
    </citation>
    <scope>NUCLEOTIDE SEQUENCE [LARGE SCALE GENOMIC DNA]</scope>
    <source>
        <strain evidence="2">CGMCC 1.12806</strain>
    </source>
</reference>
<name>A0ABQ1FYB5_9GAMM</name>
<proteinExistence type="predicted"/>
<dbReference type="Gene3D" id="3.40.50.300">
    <property type="entry name" value="P-loop containing nucleotide triphosphate hydrolases"/>
    <property type="match status" value="1"/>
</dbReference>
<evidence type="ECO:0000313" key="2">
    <source>
        <dbReference type="Proteomes" id="UP000627464"/>
    </source>
</evidence>
<dbReference type="InterPro" id="IPR052922">
    <property type="entry name" value="Cytidylate_Kinase-2"/>
</dbReference>
<comment type="caution">
    <text evidence="1">The sequence shown here is derived from an EMBL/GenBank/DDBJ whole genome shotgun (WGS) entry which is preliminary data.</text>
</comment>
<dbReference type="Proteomes" id="UP000627464">
    <property type="component" value="Unassembled WGS sequence"/>
</dbReference>
<dbReference type="EMBL" id="BMFZ01000001">
    <property type="protein sequence ID" value="GGA32977.1"/>
    <property type="molecule type" value="Genomic_DNA"/>
</dbReference>
<dbReference type="InterPro" id="IPR027417">
    <property type="entry name" value="P-loop_NTPase"/>
</dbReference>
<sequence length="175" mass="20315">MELSELGNRICILGPSNSGKSTLANAIARKRDLKAVHLDPLYHLPNTNWKPRPTDQFITLHDREISGERWVIDGNYSKCLPQRLANATGLILLDITTALSLMRYFNRTLFEGQRNGGLEGAKERITWEMIRHITLVTPAKRKRYTELFEQLTIPKIRLSSIREIKKQFEEWELTR</sequence>
<evidence type="ECO:0000313" key="1">
    <source>
        <dbReference type="EMBL" id="GGA32977.1"/>
    </source>
</evidence>
<dbReference type="PANTHER" id="PTHR37816">
    <property type="entry name" value="YALI0E33011P"/>
    <property type="match status" value="1"/>
</dbReference>
<keyword evidence="2" id="KW-1185">Reference proteome</keyword>
<gene>
    <name evidence="1" type="ORF">GCM10011328_04790</name>
</gene>
<dbReference type="PANTHER" id="PTHR37816:SF3">
    <property type="entry name" value="MODULATES DNA TOPOLOGY"/>
    <property type="match status" value="1"/>
</dbReference>
<dbReference type="SUPFAM" id="SSF52540">
    <property type="entry name" value="P-loop containing nucleoside triphosphate hydrolases"/>
    <property type="match status" value="1"/>
</dbReference>
<organism evidence="1 2">
    <name type="scientific">Hafnia psychrotolerans</name>
    <dbReference type="NCBI Taxonomy" id="1477018"/>
    <lineage>
        <taxon>Bacteria</taxon>
        <taxon>Pseudomonadati</taxon>
        <taxon>Pseudomonadota</taxon>
        <taxon>Gammaproteobacteria</taxon>
        <taxon>Enterobacterales</taxon>
        <taxon>Hafniaceae</taxon>
        <taxon>Hafnia</taxon>
    </lineage>
</organism>
<accession>A0ABQ1FYB5</accession>